<sequence length="40" mass="4379">MAKIFLSLMMGGPRHDIRSLPAARSAAVVAWPTATQRITR</sequence>
<reference evidence="1 2" key="1">
    <citation type="submission" date="2016-03" db="EMBL/GenBank/DDBJ databases">
        <title>Shallow-sea hydrothermal system.</title>
        <authorList>
            <person name="Tang K."/>
        </authorList>
    </citation>
    <scope>NUCLEOTIDE SEQUENCE [LARGE SCALE GENOMIC DNA]</scope>
    <source>
        <strain evidence="1 2">JLT9</strain>
    </source>
</reference>
<keyword evidence="2" id="KW-1185">Reference proteome</keyword>
<proteinExistence type="predicted"/>
<evidence type="ECO:0000313" key="2">
    <source>
        <dbReference type="Proteomes" id="UP000092482"/>
    </source>
</evidence>
<accession>A0A1B1NDT7</accession>
<gene>
    <name evidence="1" type="ORF">SGUI_2155</name>
</gene>
<name>A0A1B1NDT7_9MICO</name>
<protein>
    <submittedName>
        <fullName evidence="1">Uncharacterized protein</fullName>
    </submittedName>
</protein>
<evidence type="ECO:0000313" key="1">
    <source>
        <dbReference type="EMBL" id="ANS79551.1"/>
    </source>
</evidence>
<dbReference type="AlphaFoldDB" id="A0A1B1NDT7"/>
<dbReference type="RefSeq" id="WP_257784397.1">
    <property type="nucleotide sequence ID" value="NZ_CP014989.1"/>
</dbReference>
<dbReference type="KEGG" id="serj:SGUI_2155"/>
<dbReference type="Proteomes" id="UP000092482">
    <property type="component" value="Chromosome"/>
</dbReference>
<dbReference type="EMBL" id="CP014989">
    <property type="protein sequence ID" value="ANS79551.1"/>
    <property type="molecule type" value="Genomic_DNA"/>
</dbReference>
<organism evidence="1 2">
    <name type="scientific">Serinicoccus hydrothermalis</name>
    <dbReference type="NCBI Taxonomy" id="1758689"/>
    <lineage>
        <taxon>Bacteria</taxon>
        <taxon>Bacillati</taxon>
        <taxon>Actinomycetota</taxon>
        <taxon>Actinomycetes</taxon>
        <taxon>Micrococcales</taxon>
        <taxon>Ornithinimicrobiaceae</taxon>
        <taxon>Serinicoccus</taxon>
    </lineage>
</organism>